<comment type="caution">
    <text evidence="1">The sequence shown here is derived from an EMBL/GenBank/DDBJ whole genome shotgun (WGS) entry which is preliminary data.</text>
</comment>
<protein>
    <submittedName>
        <fullName evidence="1">Uncharacterized protein</fullName>
    </submittedName>
</protein>
<sequence>MVLLAPRRVALGLQVPYREYLAEILLLVQQA</sequence>
<dbReference type="AlphaFoldDB" id="A0A8J2BMW6"/>
<organism evidence="1 2">
    <name type="scientific">Candidatus Methylacidithermus pantelleriae</name>
    <dbReference type="NCBI Taxonomy" id="2744239"/>
    <lineage>
        <taxon>Bacteria</taxon>
        <taxon>Pseudomonadati</taxon>
        <taxon>Verrucomicrobiota</taxon>
        <taxon>Methylacidiphilae</taxon>
        <taxon>Methylacidiphilales</taxon>
        <taxon>Methylacidiphilaceae</taxon>
        <taxon>Candidatus Methylacidithermus</taxon>
    </lineage>
</organism>
<dbReference type="Proteomes" id="UP000663859">
    <property type="component" value="Unassembled WGS sequence"/>
</dbReference>
<accession>A0A8J2BMW6</accession>
<keyword evidence="2" id="KW-1185">Reference proteome</keyword>
<proteinExistence type="predicted"/>
<evidence type="ECO:0000313" key="2">
    <source>
        <dbReference type="Proteomes" id="UP000663859"/>
    </source>
</evidence>
<dbReference type="EMBL" id="CAJNOB010000029">
    <property type="protein sequence ID" value="CAF0700342.1"/>
    <property type="molecule type" value="Genomic_DNA"/>
</dbReference>
<name>A0A8J2BMW6_9BACT</name>
<reference evidence="1" key="1">
    <citation type="submission" date="2021-02" db="EMBL/GenBank/DDBJ databases">
        <authorList>
            <person name="Cremers G."/>
            <person name="Picone N."/>
        </authorList>
    </citation>
    <scope>NUCLEOTIDE SEQUENCE</scope>
    <source>
        <strain evidence="1">PQ17</strain>
    </source>
</reference>
<evidence type="ECO:0000313" key="1">
    <source>
        <dbReference type="EMBL" id="CAF0700342.1"/>
    </source>
</evidence>
<gene>
    <name evidence="1" type="ORF">MPNT_350018</name>
</gene>